<sequence>MGKRTPQPITATPARRLTRQRLRAVLSGEFTQLPLEIVRQIVTNAAQDNIADSPLWVAQSLALVCREFQNAVEPILVDTVRLTRRNTLSMKSQFDGDRFARTRHFIALDIDNCLFPPSKCLVSFTGQISTLHRLVNPALGNCRPTRFTLCAAFNRVQDSFDCITHLHIQHGLLSYHEEIQTAPFPRLTHVVVTLNQIYEHSAFFDEIATDVPLLLASSPTIQRLLFRTLQLLRTHSDNVAAVLQRLADTTRDERLWLDERSFGQDRLRLLVDHLVWEEANAQDDIWYTGRQLYHPQDSIS</sequence>
<evidence type="ECO:0008006" key="3">
    <source>
        <dbReference type="Google" id="ProtNLM"/>
    </source>
</evidence>
<evidence type="ECO:0000313" key="1">
    <source>
        <dbReference type="EMBL" id="KZV86334.1"/>
    </source>
</evidence>
<evidence type="ECO:0000313" key="2">
    <source>
        <dbReference type="Proteomes" id="UP000077266"/>
    </source>
</evidence>
<dbReference type="Proteomes" id="UP000077266">
    <property type="component" value="Unassembled WGS sequence"/>
</dbReference>
<dbReference type="InParanoid" id="A0A165E8R8"/>
<organism evidence="1 2">
    <name type="scientific">Exidia glandulosa HHB12029</name>
    <dbReference type="NCBI Taxonomy" id="1314781"/>
    <lineage>
        <taxon>Eukaryota</taxon>
        <taxon>Fungi</taxon>
        <taxon>Dikarya</taxon>
        <taxon>Basidiomycota</taxon>
        <taxon>Agaricomycotina</taxon>
        <taxon>Agaricomycetes</taxon>
        <taxon>Auriculariales</taxon>
        <taxon>Exidiaceae</taxon>
        <taxon>Exidia</taxon>
    </lineage>
</organism>
<dbReference type="EMBL" id="KV426159">
    <property type="protein sequence ID" value="KZV86334.1"/>
    <property type="molecule type" value="Genomic_DNA"/>
</dbReference>
<keyword evidence="2" id="KW-1185">Reference proteome</keyword>
<name>A0A165E8R8_EXIGL</name>
<proteinExistence type="predicted"/>
<gene>
    <name evidence="1" type="ORF">EXIGLDRAFT_774731</name>
</gene>
<protein>
    <recommendedName>
        <fullName evidence="3">F-box domain-containing protein</fullName>
    </recommendedName>
</protein>
<reference evidence="1 2" key="1">
    <citation type="journal article" date="2016" name="Mol. Biol. Evol.">
        <title>Comparative Genomics of Early-Diverging Mushroom-Forming Fungi Provides Insights into the Origins of Lignocellulose Decay Capabilities.</title>
        <authorList>
            <person name="Nagy L.G."/>
            <person name="Riley R."/>
            <person name="Tritt A."/>
            <person name="Adam C."/>
            <person name="Daum C."/>
            <person name="Floudas D."/>
            <person name="Sun H."/>
            <person name="Yadav J.S."/>
            <person name="Pangilinan J."/>
            <person name="Larsson K.H."/>
            <person name="Matsuura K."/>
            <person name="Barry K."/>
            <person name="Labutti K."/>
            <person name="Kuo R."/>
            <person name="Ohm R.A."/>
            <person name="Bhattacharya S.S."/>
            <person name="Shirouzu T."/>
            <person name="Yoshinaga Y."/>
            <person name="Martin F.M."/>
            <person name="Grigoriev I.V."/>
            <person name="Hibbett D.S."/>
        </authorList>
    </citation>
    <scope>NUCLEOTIDE SEQUENCE [LARGE SCALE GENOMIC DNA]</scope>
    <source>
        <strain evidence="1 2">HHB12029</strain>
    </source>
</reference>
<dbReference type="AlphaFoldDB" id="A0A165E8R8"/>
<accession>A0A165E8R8</accession>